<feature type="region of interest" description="Disordered" evidence="2">
    <location>
        <begin position="159"/>
        <end position="194"/>
    </location>
</feature>
<comment type="similarity">
    <text evidence="1">Belongs to the STRIP family.</text>
</comment>
<feature type="compositionally biased region" description="Basic residues" evidence="2">
    <location>
        <begin position="244"/>
        <end position="253"/>
    </location>
</feature>
<organism evidence="5 6">
    <name type="scientific">Batillaria attramentaria</name>
    <dbReference type="NCBI Taxonomy" id="370345"/>
    <lineage>
        <taxon>Eukaryota</taxon>
        <taxon>Metazoa</taxon>
        <taxon>Spiralia</taxon>
        <taxon>Lophotrochozoa</taxon>
        <taxon>Mollusca</taxon>
        <taxon>Gastropoda</taxon>
        <taxon>Caenogastropoda</taxon>
        <taxon>Sorbeoconcha</taxon>
        <taxon>Cerithioidea</taxon>
        <taxon>Batillariidae</taxon>
        <taxon>Batillaria</taxon>
    </lineage>
</organism>
<evidence type="ECO:0000256" key="1">
    <source>
        <dbReference type="ARBA" id="ARBA00007062"/>
    </source>
</evidence>
<dbReference type="Proteomes" id="UP001519460">
    <property type="component" value="Unassembled WGS sequence"/>
</dbReference>
<dbReference type="SMART" id="SM01293">
    <property type="entry name" value="DUF3402"/>
    <property type="match status" value="1"/>
</dbReference>
<feature type="region of interest" description="Disordered" evidence="2">
    <location>
        <begin position="239"/>
        <end position="269"/>
    </location>
</feature>
<feature type="region of interest" description="Disordered" evidence="2">
    <location>
        <begin position="585"/>
        <end position="604"/>
    </location>
</feature>
<accession>A0ABD0KDD3</accession>
<dbReference type="Pfam" id="PF11882">
    <property type="entry name" value="DUF3402"/>
    <property type="match status" value="1"/>
</dbReference>
<evidence type="ECO:0000259" key="3">
    <source>
        <dbReference type="SMART" id="SM01292"/>
    </source>
</evidence>
<evidence type="ECO:0000259" key="4">
    <source>
        <dbReference type="SMART" id="SM01293"/>
    </source>
</evidence>
<evidence type="ECO:0000313" key="5">
    <source>
        <dbReference type="EMBL" id="KAK7485103.1"/>
    </source>
</evidence>
<name>A0ABD0KDD3_9CAEN</name>
<dbReference type="InterPro" id="IPR012486">
    <property type="entry name" value="Far11/STRP_N"/>
</dbReference>
<proteinExistence type="inferred from homology"/>
<dbReference type="EMBL" id="JACVVK020000199">
    <property type="protein sequence ID" value="KAK7485103.1"/>
    <property type="molecule type" value="Genomic_DNA"/>
</dbReference>
<dbReference type="PANTHER" id="PTHR13239:SF4">
    <property type="entry name" value="AT25231P"/>
    <property type="match status" value="1"/>
</dbReference>
<dbReference type="InterPro" id="IPR040185">
    <property type="entry name" value="Far11/STRP"/>
</dbReference>
<feature type="domain" description="Far11/STRP N-terminal" evidence="3">
    <location>
        <begin position="5"/>
        <end position="260"/>
    </location>
</feature>
<reference evidence="5 6" key="1">
    <citation type="journal article" date="2023" name="Sci. Data">
        <title>Genome assembly of the Korean intertidal mud-creeper Batillaria attramentaria.</title>
        <authorList>
            <person name="Patra A.K."/>
            <person name="Ho P.T."/>
            <person name="Jun S."/>
            <person name="Lee S.J."/>
            <person name="Kim Y."/>
            <person name="Won Y.J."/>
        </authorList>
    </citation>
    <scope>NUCLEOTIDE SEQUENCE [LARGE SCALE GENOMIC DNA]</scope>
    <source>
        <strain evidence="5">Wonlab-2016</strain>
    </source>
</reference>
<feature type="region of interest" description="Disordered" evidence="2">
    <location>
        <begin position="281"/>
        <end position="305"/>
    </location>
</feature>
<dbReference type="InterPro" id="IPR021819">
    <property type="entry name" value="Far11/STRP_C"/>
</dbReference>
<dbReference type="Pfam" id="PF07923">
    <property type="entry name" value="N1221"/>
    <property type="match status" value="1"/>
</dbReference>
<feature type="non-terminal residue" evidence="5">
    <location>
        <position position="1"/>
    </location>
</feature>
<dbReference type="SMART" id="SM01292">
    <property type="entry name" value="N1221"/>
    <property type="match status" value="1"/>
</dbReference>
<evidence type="ECO:0000313" key="6">
    <source>
        <dbReference type="Proteomes" id="UP001519460"/>
    </source>
</evidence>
<feature type="domain" description="Far11/STRP C-terminal" evidence="4">
    <location>
        <begin position="343"/>
        <end position="604"/>
    </location>
</feature>
<gene>
    <name evidence="5" type="ORF">BaRGS_00023643</name>
</gene>
<comment type="caution">
    <text evidence="5">The sequence shown here is derived from an EMBL/GenBank/DDBJ whole genome shotgun (WGS) entry which is preliminary data.</text>
</comment>
<keyword evidence="6" id="KW-1185">Reference proteome</keyword>
<dbReference type="AlphaFoldDB" id="A0ABD0KDD3"/>
<feature type="compositionally biased region" description="Polar residues" evidence="2">
    <location>
        <begin position="167"/>
        <end position="184"/>
    </location>
</feature>
<protein>
    <submittedName>
        <fullName evidence="5">Uncharacterized protein</fullName>
    </submittedName>
</protein>
<evidence type="ECO:0000256" key="2">
    <source>
        <dbReference type="SAM" id="MobiDB-lite"/>
    </source>
</evidence>
<sequence>KMNESLDIDFIYDDSDRYCVEIAELYSYTEECEFVQTQCSYEELSKAHGMFLSVTVILQQFCVNSTAMDHSDASRAVTVLINPAEHAGGGKRERRMLAMQAILYLVQEEHLEQVQKNARLVYELGIFNSFVELLGMELDRELRCIINVLYTVVETLRTPREEENRGRCSSQGGFSAGNGSTSAGRGSPGNRPVHHVLLTSLGGLRELQEKKNGVRAQHNLPPLPEDTYEVSSAADLIEQQAPRRGARGGKRSLVKQSSLDDPFDGGLDRDEDLMREMEGLKTGSDDEMPPTPPRPATPSVVQKSLPWKPKVRQKDLEQFLEHTRAKFVGFQVKNDHTSLAGLPQPIHEGVKVLKQHLYVSLSELQIKREEEIAKNPLSRPETAVEQTAGECLYQAMLPNLPQYMGKTIALLKLLLAAAPTSKAKTESINILSDVLPEEMPTTVLQSMKLGIDVNRHKEIIVKAISGMLLLLLKHFKLNHVYQFEFTSQHLVFANCIPLVLKFFNQNILSYVSAKNGVPALEFPKCVIGDQPELTAENIVRNGDGATYCWRNIFSCINLLRILNKLTKWKHSRTMMLVVFKSAHHPEASPEGASGHACSCTSSNS</sequence>
<dbReference type="PANTHER" id="PTHR13239">
    <property type="entry name" value="PROTEIN REQUIRED FOR HYPHAL ANASTOMOSIS HAM-2"/>
    <property type="match status" value="1"/>
</dbReference>